<proteinExistence type="predicted"/>
<feature type="signal peptide" evidence="1">
    <location>
        <begin position="1"/>
        <end position="19"/>
    </location>
</feature>
<dbReference type="AlphaFoldDB" id="A0A1M6B6Y2"/>
<protein>
    <recommendedName>
        <fullName evidence="4">Outer membrane protein beta-barrel domain-containing protein</fullName>
    </recommendedName>
</protein>
<evidence type="ECO:0000313" key="3">
    <source>
        <dbReference type="Proteomes" id="UP000184231"/>
    </source>
</evidence>
<sequence length="168" mass="17720">MRKVLLIAVLALFGFSVNAQEGFKIGVLAGLPVGDAADFSSFNLGLDVVYHWGVSDSFGLGVATGFTNTFGKEMTFNDGGSSIAIDAEDVQFLPIAASGRVMVTEELSLGADLGYAVGINEFNDGGFYYRPIIGYNVGEKTELNFSYSGVSLDGGSWSTINLGVLFTL</sequence>
<keyword evidence="1" id="KW-0732">Signal</keyword>
<dbReference type="STRING" id="558155.SAMN04487911_10285"/>
<evidence type="ECO:0000256" key="1">
    <source>
        <dbReference type="SAM" id="SignalP"/>
    </source>
</evidence>
<evidence type="ECO:0008006" key="4">
    <source>
        <dbReference type="Google" id="ProtNLM"/>
    </source>
</evidence>
<dbReference type="RefSeq" id="WP_072762915.1">
    <property type="nucleotide sequence ID" value="NZ_FQYX01000002.1"/>
</dbReference>
<evidence type="ECO:0000313" key="2">
    <source>
        <dbReference type="EMBL" id="SHI44407.1"/>
    </source>
</evidence>
<accession>A0A1M6B6Y2</accession>
<organism evidence="2 3">
    <name type="scientific">Arenibacter nanhaiticus</name>
    <dbReference type="NCBI Taxonomy" id="558155"/>
    <lineage>
        <taxon>Bacteria</taxon>
        <taxon>Pseudomonadati</taxon>
        <taxon>Bacteroidota</taxon>
        <taxon>Flavobacteriia</taxon>
        <taxon>Flavobacteriales</taxon>
        <taxon>Flavobacteriaceae</taxon>
        <taxon>Arenibacter</taxon>
    </lineage>
</organism>
<feature type="chain" id="PRO_5013019812" description="Outer membrane protein beta-barrel domain-containing protein" evidence="1">
    <location>
        <begin position="20"/>
        <end position="168"/>
    </location>
</feature>
<name>A0A1M6B6Y2_9FLAO</name>
<dbReference type="OrthoDB" id="1492374at2"/>
<dbReference type="Proteomes" id="UP000184231">
    <property type="component" value="Unassembled WGS sequence"/>
</dbReference>
<gene>
    <name evidence="2" type="ORF">SAMN04487911_10285</name>
</gene>
<reference evidence="2 3" key="1">
    <citation type="submission" date="2016-11" db="EMBL/GenBank/DDBJ databases">
        <authorList>
            <person name="Jaros S."/>
            <person name="Januszkiewicz K."/>
            <person name="Wedrychowicz H."/>
        </authorList>
    </citation>
    <scope>NUCLEOTIDE SEQUENCE [LARGE SCALE GENOMIC DNA]</scope>
    <source>
        <strain evidence="2 3">CGMCC 1.8863</strain>
    </source>
</reference>
<dbReference type="EMBL" id="FQYX01000002">
    <property type="protein sequence ID" value="SHI44407.1"/>
    <property type="molecule type" value="Genomic_DNA"/>
</dbReference>
<keyword evidence="3" id="KW-1185">Reference proteome</keyword>